<gene>
    <name evidence="1" type="ORF">PVK06_047942</name>
</gene>
<name>A0ABR0MEL4_GOSAR</name>
<evidence type="ECO:0000313" key="1">
    <source>
        <dbReference type="EMBL" id="KAK5771704.1"/>
    </source>
</evidence>
<protein>
    <submittedName>
        <fullName evidence="1">Uncharacterized protein</fullName>
    </submittedName>
</protein>
<evidence type="ECO:0000313" key="2">
    <source>
        <dbReference type="Proteomes" id="UP001358586"/>
    </source>
</evidence>
<organism evidence="1 2">
    <name type="scientific">Gossypium arboreum</name>
    <name type="common">Tree cotton</name>
    <name type="synonym">Gossypium nanking</name>
    <dbReference type="NCBI Taxonomy" id="29729"/>
    <lineage>
        <taxon>Eukaryota</taxon>
        <taxon>Viridiplantae</taxon>
        <taxon>Streptophyta</taxon>
        <taxon>Embryophyta</taxon>
        <taxon>Tracheophyta</taxon>
        <taxon>Spermatophyta</taxon>
        <taxon>Magnoliopsida</taxon>
        <taxon>eudicotyledons</taxon>
        <taxon>Gunneridae</taxon>
        <taxon>Pentapetalae</taxon>
        <taxon>rosids</taxon>
        <taxon>malvids</taxon>
        <taxon>Malvales</taxon>
        <taxon>Malvaceae</taxon>
        <taxon>Malvoideae</taxon>
        <taxon>Gossypium</taxon>
    </lineage>
</organism>
<accession>A0ABR0MEL4</accession>
<reference evidence="1 2" key="1">
    <citation type="submission" date="2023-03" db="EMBL/GenBank/DDBJ databases">
        <title>WGS of Gossypium arboreum.</title>
        <authorList>
            <person name="Yu D."/>
        </authorList>
    </citation>
    <scope>NUCLEOTIDE SEQUENCE [LARGE SCALE GENOMIC DNA]</scope>
    <source>
        <tissue evidence="1">Leaf</tissue>
    </source>
</reference>
<sequence>MDSLWKGDNLKWYTSKEGGYANNLLSCQAVYDSHILESDFVRFMTNDARDLERF</sequence>
<comment type="caution">
    <text evidence="1">The sequence shown here is derived from an EMBL/GenBank/DDBJ whole genome shotgun (WGS) entry which is preliminary data.</text>
</comment>
<dbReference type="EMBL" id="JARKNE010000013">
    <property type="protein sequence ID" value="KAK5771704.1"/>
    <property type="molecule type" value="Genomic_DNA"/>
</dbReference>
<keyword evidence="2" id="KW-1185">Reference proteome</keyword>
<proteinExistence type="predicted"/>
<dbReference type="Proteomes" id="UP001358586">
    <property type="component" value="Chromosome 13"/>
</dbReference>